<evidence type="ECO:0000313" key="3">
    <source>
        <dbReference type="Proteomes" id="UP000284163"/>
    </source>
</evidence>
<organism evidence="2 3">
    <name type="scientific">Bifidobacterium pseudocatenulatum</name>
    <dbReference type="NCBI Taxonomy" id="28026"/>
    <lineage>
        <taxon>Bacteria</taxon>
        <taxon>Bacillati</taxon>
        <taxon>Actinomycetota</taxon>
        <taxon>Actinomycetes</taxon>
        <taxon>Bifidobacteriales</taxon>
        <taxon>Bifidobacteriaceae</taxon>
        <taxon>Bifidobacterium</taxon>
    </lineage>
</organism>
<keyword evidence="1" id="KW-0812">Transmembrane</keyword>
<dbReference type="AlphaFoldDB" id="A0A413KCU1"/>
<sequence>MGRLVIVILGKSLAAAAVVAGMSWLLPAMDDRKTVSANVISSQELLYMVALLVLAALIGGFIRQSQAQAELHGLLQRQRENLEIAHALHDYISNDITDASLLLGQAQEGDFTRIADAMQCPDDASARSHELIARLEPTQFSEKPPHDAISYATVPKRSSAAVSGEIMLNELRQTVSEKQANLTALGLDGIVLLPEMIPGSDDVVTEHLLLGLARELFRILPSMPTLILHTFLQLKFRVTSMRSGCAMPLPPNLPRFRMALVFLASATSLWNMEVNCLPAFKRKMRCAGGLWRRIFPEKPMYKALHFGFREIPGSASAFKPIPQSETI</sequence>
<keyword evidence="1" id="KW-1133">Transmembrane helix</keyword>
<gene>
    <name evidence="2" type="ORF">DXA22_04975</name>
</gene>
<accession>A0A413KCU1</accession>
<reference evidence="2 3" key="1">
    <citation type="submission" date="2018-08" db="EMBL/GenBank/DDBJ databases">
        <title>A genome reference for cultivated species of the human gut microbiota.</title>
        <authorList>
            <person name="Zou Y."/>
            <person name="Xue W."/>
            <person name="Luo G."/>
        </authorList>
    </citation>
    <scope>NUCLEOTIDE SEQUENCE [LARGE SCALE GENOMIC DNA]</scope>
    <source>
        <strain evidence="2 3">CF01-1</strain>
    </source>
</reference>
<evidence type="ECO:0000313" key="2">
    <source>
        <dbReference type="EMBL" id="RGY77075.1"/>
    </source>
</evidence>
<protein>
    <submittedName>
        <fullName evidence="2">Uncharacterized protein</fullName>
    </submittedName>
</protein>
<dbReference type="Proteomes" id="UP000284163">
    <property type="component" value="Unassembled WGS sequence"/>
</dbReference>
<keyword evidence="1" id="KW-0472">Membrane</keyword>
<comment type="caution">
    <text evidence="2">The sequence shown here is derived from an EMBL/GenBank/DDBJ whole genome shotgun (WGS) entry which is preliminary data.</text>
</comment>
<feature type="transmembrane region" description="Helical" evidence="1">
    <location>
        <begin position="44"/>
        <end position="62"/>
    </location>
</feature>
<evidence type="ECO:0000256" key="1">
    <source>
        <dbReference type="SAM" id="Phobius"/>
    </source>
</evidence>
<name>A0A413KCU1_BIFPS</name>
<proteinExistence type="predicted"/>
<dbReference type="EMBL" id="QSDK01000005">
    <property type="protein sequence ID" value="RGY77075.1"/>
    <property type="molecule type" value="Genomic_DNA"/>
</dbReference>